<feature type="transmembrane region" description="Helical" evidence="1">
    <location>
        <begin position="49"/>
        <end position="69"/>
    </location>
</feature>
<dbReference type="InterPro" id="IPR050879">
    <property type="entry name" value="Acyltransferase_3"/>
</dbReference>
<proteinExistence type="predicted"/>
<evidence type="ECO:0000259" key="2">
    <source>
        <dbReference type="Pfam" id="PF01757"/>
    </source>
</evidence>
<evidence type="ECO:0000256" key="1">
    <source>
        <dbReference type="SAM" id="Phobius"/>
    </source>
</evidence>
<feature type="transmembrane region" description="Helical" evidence="1">
    <location>
        <begin position="223"/>
        <end position="241"/>
    </location>
</feature>
<feature type="transmembrane region" description="Helical" evidence="1">
    <location>
        <begin position="253"/>
        <end position="271"/>
    </location>
</feature>
<dbReference type="AlphaFoldDB" id="A0A0R1P850"/>
<keyword evidence="1" id="KW-0472">Membrane</keyword>
<dbReference type="InterPro" id="IPR002656">
    <property type="entry name" value="Acyl_transf_3_dom"/>
</dbReference>
<dbReference type="GO" id="GO:0016747">
    <property type="term" value="F:acyltransferase activity, transferring groups other than amino-acyl groups"/>
    <property type="evidence" value="ECO:0007669"/>
    <property type="project" value="InterPro"/>
</dbReference>
<feature type="transmembrane region" description="Helical" evidence="1">
    <location>
        <begin position="90"/>
        <end position="107"/>
    </location>
</feature>
<feature type="transmembrane region" description="Helical" evidence="1">
    <location>
        <begin position="321"/>
        <end position="342"/>
    </location>
</feature>
<dbReference type="Pfam" id="PF01757">
    <property type="entry name" value="Acyl_transf_3"/>
    <property type="match status" value="1"/>
</dbReference>
<gene>
    <name evidence="3" type="ORF">FC47_GL001831</name>
</gene>
<feature type="transmembrane region" description="Helical" evidence="1">
    <location>
        <begin position="193"/>
        <end position="211"/>
    </location>
</feature>
<feature type="domain" description="Acyltransferase 3" evidence="2">
    <location>
        <begin position="10"/>
        <end position="334"/>
    </location>
</feature>
<accession>A0A0R1P850</accession>
<dbReference type="PATRIC" id="fig|1423771.3.peg.1895"/>
<feature type="transmembrane region" description="Helical" evidence="1">
    <location>
        <begin position="162"/>
        <end position="181"/>
    </location>
</feature>
<keyword evidence="1" id="KW-0812">Transmembrane</keyword>
<dbReference type="GO" id="GO:0016020">
    <property type="term" value="C:membrane"/>
    <property type="evidence" value="ECO:0007669"/>
    <property type="project" value="TreeGrafter"/>
</dbReference>
<dbReference type="GO" id="GO:0000271">
    <property type="term" value="P:polysaccharide biosynthetic process"/>
    <property type="evidence" value="ECO:0007669"/>
    <property type="project" value="TreeGrafter"/>
</dbReference>
<protein>
    <recommendedName>
        <fullName evidence="2">Acyltransferase 3 domain-containing protein</fullName>
    </recommendedName>
</protein>
<reference evidence="3 4" key="1">
    <citation type="journal article" date="2015" name="Genome Announc.">
        <title>Expanding the biotechnology potential of lactobacilli through comparative genomics of 213 strains and associated genera.</title>
        <authorList>
            <person name="Sun Z."/>
            <person name="Harris H.M."/>
            <person name="McCann A."/>
            <person name="Guo C."/>
            <person name="Argimon S."/>
            <person name="Zhang W."/>
            <person name="Yang X."/>
            <person name="Jeffery I.B."/>
            <person name="Cooney J.C."/>
            <person name="Kagawa T.F."/>
            <person name="Liu W."/>
            <person name="Song Y."/>
            <person name="Salvetti E."/>
            <person name="Wrobel A."/>
            <person name="Rasinkangas P."/>
            <person name="Parkhill J."/>
            <person name="Rea M.C."/>
            <person name="O'Sullivan O."/>
            <person name="Ritari J."/>
            <person name="Douillard F.P."/>
            <person name="Paul Ross R."/>
            <person name="Yang R."/>
            <person name="Briner A.E."/>
            <person name="Felis G.E."/>
            <person name="de Vos W.M."/>
            <person name="Barrangou R."/>
            <person name="Klaenhammer T.R."/>
            <person name="Caufield P.W."/>
            <person name="Cui Y."/>
            <person name="Zhang H."/>
            <person name="O'Toole P.W."/>
        </authorList>
    </citation>
    <scope>NUCLEOTIDE SEQUENCE [LARGE SCALE GENOMIC DNA]</scope>
    <source>
        <strain evidence="3 4">DSM 13345</strain>
    </source>
</reference>
<dbReference type="PANTHER" id="PTHR23028">
    <property type="entry name" value="ACETYLTRANSFERASE"/>
    <property type="match status" value="1"/>
</dbReference>
<sequence length="357" mass="41265">MISKMKVHINNIDGLRAISCIGIIAMHILANSNYSATEGWMKNTFIPSLTLLVYLFMMISGFGMSMGYYERFKNHTVDFNAFYKRRYIKILPFFSLLVFLDIVITRSREHLIQGLAELTMVFGLLPNNQLDVVGVAWFLGVVFLFYMLFPFFVFLCWTKKRAWVSFIISIILNVACANYFYTSKFVISGFSNRHTLLYCSPFLILGELIYLYRLDISRFLSKLKIGVVIPITITVFFYISLFFNAKQNFSNDAVDLETIIVFGSWLSYAVGTKQNNYFLSNRVMKYLSSISMEMYLAQMFVFDALKKLGVLYLLGRGYLSYTLTLCMTILGLIILIEVYKLIIKLFKQGHSKLPFSV</sequence>
<feature type="transmembrane region" description="Helical" evidence="1">
    <location>
        <begin position="135"/>
        <end position="155"/>
    </location>
</feature>
<keyword evidence="1" id="KW-1133">Transmembrane helix</keyword>
<comment type="caution">
    <text evidence="3">The sequence shown here is derived from an EMBL/GenBank/DDBJ whole genome shotgun (WGS) entry which is preliminary data.</text>
</comment>
<dbReference type="EMBL" id="AZEQ01000007">
    <property type="protein sequence ID" value="KRL26053.1"/>
    <property type="molecule type" value="Genomic_DNA"/>
</dbReference>
<evidence type="ECO:0000313" key="4">
    <source>
        <dbReference type="Proteomes" id="UP000050901"/>
    </source>
</evidence>
<dbReference type="PANTHER" id="PTHR23028:SF53">
    <property type="entry name" value="ACYL_TRANSF_3 DOMAIN-CONTAINING PROTEIN"/>
    <property type="match status" value="1"/>
</dbReference>
<feature type="transmembrane region" description="Helical" evidence="1">
    <location>
        <begin position="283"/>
        <end position="301"/>
    </location>
</feature>
<dbReference type="Proteomes" id="UP000050901">
    <property type="component" value="Unassembled WGS sequence"/>
</dbReference>
<feature type="transmembrane region" description="Helical" evidence="1">
    <location>
        <begin position="12"/>
        <end position="29"/>
    </location>
</feature>
<evidence type="ECO:0000313" key="3">
    <source>
        <dbReference type="EMBL" id="KRL26053.1"/>
    </source>
</evidence>
<name>A0A0R1P850_LIMMU</name>
<organism evidence="3 4">
    <name type="scientific">Limosilactobacillus mucosae DSM 13345</name>
    <dbReference type="NCBI Taxonomy" id="1423771"/>
    <lineage>
        <taxon>Bacteria</taxon>
        <taxon>Bacillati</taxon>
        <taxon>Bacillota</taxon>
        <taxon>Bacilli</taxon>
        <taxon>Lactobacillales</taxon>
        <taxon>Lactobacillaceae</taxon>
        <taxon>Limosilactobacillus</taxon>
    </lineage>
</organism>